<dbReference type="AlphaFoldDB" id="A0A9P4PF09"/>
<proteinExistence type="predicted"/>
<reference evidence="1" key="1">
    <citation type="journal article" date="2020" name="Stud. Mycol.">
        <title>101 Dothideomycetes genomes: a test case for predicting lifestyles and emergence of pathogens.</title>
        <authorList>
            <person name="Haridas S."/>
            <person name="Albert R."/>
            <person name="Binder M."/>
            <person name="Bloem J."/>
            <person name="Labutti K."/>
            <person name="Salamov A."/>
            <person name="Andreopoulos B."/>
            <person name="Baker S."/>
            <person name="Barry K."/>
            <person name="Bills G."/>
            <person name="Bluhm B."/>
            <person name="Cannon C."/>
            <person name="Castanera R."/>
            <person name="Culley D."/>
            <person name="Daum C."/>
            <person name="Ezra D."/>
            <person name="Gonzalez J."/>
            <person name="Henrissat B."/>
            <person name="Kuo A."/>
            <person name="Liang C."/>
            <person name="Lipzen A."/>
            <person name="Lutzoni F."/>
            <person name="Magnuson J."/>
            <person name="Mondo S."/>
            <person name="Nolan M."/>
            <person name="Ohm R."/>
            <person name="Pangilinan J."/>
            <person name="Park H.-J."/>
            <person name="Ramirez L."/>
            <person name="Alfaro M."/>
            <person name="Sun H."/>
            <person name="Tritt A."/>
            <person name="Yoshinaga Y."/>
            <person name="Zwiers L.-H."/>
            <person name="Turgeon B."/>
            <person name="Goodwin S."/>
            <person name="Spatafora J."/>
            <person name="Crous P."/>
            <person name="Grigoriev I."/>
        </authorList>
    </citation>
    <scope>NUCLEOTIDE SEQUENCE</scope>
    <source>
        <strain evidence="1">CBS 690.94</strain>
    </source>
</reference>
<protein>
    <submittedName>
        <fullName evidence="1">Uncharacterized protein</fullName>
    </submittedName>
</protein>
<sequence>MHRVPQGVDVSIPWLMGWYALSFNRPPTIYTQRDIHPIDDRHFLIPILLTSVSPYFNIATPEHIIYRVPQILSSEAIYAKPTSTDARKARCYVPTAVHVRASQKQWTRQTVIGQLDPWQLCLFDVQGGGSVPALAREQMDPFAHEFLIEEMDGRASQDGQATSIQRRGWPPATVLTIFVY</sequence>
<accession>A0A9P4PF09</accession>
<evidence type="ECO:0000313" key="2">
    <source>
        <dbReference type="Proteomes" id="UP000799764"/>
    </source>
</evidence>
<organism evidence="1 2">
    <name type="scientific">Karstenula rhodostoma CBS 690.94</name>
    <dbReference type="NCBI Taxonomy" id="1392251"/>
    <lineage>
        <taxon>Eukaryota</taxon>
        <taxon>Fungi</taxon>
        <taxon>Dikarya</taxon>
        <taxon>Ascomycota</taxon>
        <taxon>Pezizomycotina</taxon>
        <taxon>Dothideomycetes</taxon>
        <taxon>Pleosporomycetidae</taxon>
        <taxon>Pleosporales</taxon>
        <taxon>Massarineae</taxon>
        <taxon>Didymosphaeriaceae</taxon>
        <taxon>Karstenula</taxon>
    </lineage>
</organism>
<comment type="caution">
    <text evidence="1">The sequence shown here is derived from an EMBL/GenBank/DDBJ whole genome shotgun (WGS) entry which is preliminary data.</text>
</comment>
<gene>
    <name evidence="1" type="ORF">P171DRAFT_486533</name>
</gene>
<dbReference type="Proteomes" id="UP000799764">
    <property type="component" value="Unassembled WGS sequence"/>
</dbReference>
<evidence type="ECO:0000313" key="1">
    <source>
        <dbReference type="EMBL" id="KAF2443815.1"/>
    </source>
</evidence>
<keyword evidence="2" id="KW-1185">Reference proteome</keyword>
<dbReference type="EMBL" id="MU001502">
    <property type="protein sequence ID" value="KAF2443815.1"/>
    <property type="molecule type" value="Genomic_DNA"/>
</dbReference>
<name>A0A9P4PF09_9PLEO</name>